<dbReference type="InterPro" id="IPR036390">
    <property type="entry name" value="WH_DNA-bd_sf"/>
</dbReference>
<dbReference type="PANTHER" id="PTHR33169:SF25">
    <property type="entry name" value="DNA-BINDING PROTEIN YIZB-RELATED"/>
    <property type="match status" value="1"/>
</dbReference>
<dbReference type="Pfam" id="PF03551">
    <property type="entry name" value="PadR"/>
    <property type="match status" value="1"/>
</dbReference>
<protein>
    <submittedName>
        <fullName evidence="2">PadR family transcriptional regulator</fullName>
    </submittedName>
</protein>
<gene>
    <name evidence="2" type="ORF">HUG20_08500</name>
</gene>
<dbReference type="EMBL" id="CP054706">
    <property type="protein sequence ID" value="QQK79920.1"/>
    <property type="molecule type" value="Genomic_DNA"/>
</dbReference>
<name>A0A7T6ZAK0_9BACI</name>
<feature type="domain" description="Transcription regulator PadR N-terminal" evidence="1">
    <location>
        <begin position="22"/>
        <end position="89"/>
    </location>
</feature>
<dbReference type="InterPro" id="IPR052509">
    <property type="entry name" value="Metal_resp_DNA-bind_regulator"/>
</dbReference>
<dbReference type="InterPro" id="IPR005149">
    <property type="entry name" value="Tscrpt_reg_PadR_N"/>
</dbReference>
<dbReference type="Proteomes" id="UP000595349">
    <property type="component" value="Chromosome"/>
</dbReference>
<reference evidence="2 3" key="1">
    <citation type="submission" date="2020-06" db="EMBL/GenBank/DDBJ databases">
        <title>Genomic analysis of Salicibibacter sp. NKC21-4.</title>
        <authorList>
            <person name="Oh Y.J."/>
        </authorList>
    </citation>
    <scope>NUCLEOTIDE SEQUENCE [LARGE SCALE GENOMIC DNA]</scope>
    <source>
        <strain evidence="2 3">NKC21-4</strain>
    </source>
</reference>
<dbReference type="Gene3D" id="1.10.10.10">
    <property type="entry name" value="Winged helix-like DNA-binding domain superfamily/Winged helix DNA-binding domain"/>
    <property type="match status" value="1"/>
</dbReference>
<organism evidence="2 3">
    <name type="scientific">Salicibibacter cibi</name>
    <dbReference type="NCBI Taxonomy" id="2743001"/>
    <lineage>
        <taxon>Bacteria</taxon>
        <taxon>Bacillati</taxon>
        <taxon>Bacillota</taxon>
        <taxon>Bacilli</taxon>
        <taxon>Bacillales</taxon>
        <taxon>Bacillaceae</taxon>
        <taxon>Salicibibacter</taxon>
    </lineage>
</organism>
<dbReference type="PANTHER" id="PTHR33169">
    <property type="entry name" value="PADR-FAMILY TRANSCRIPTIONAL REGULATOR"/>
    <property type="match status" value="1"/>
</dbReference>
<sequence>MENKNMNSLNTELLKGIFELVVLFLISKKPMYGYEITTYLQENHTFTLANGSIYPILQRLIKKGWASSFEEYHKGRIRKYYETTKEGRTIALSNFKRLENVYDFLRLLKE</sequence>
<evidence type="ECO:0000313" key="3">
    <source>
        <dbReference type="Proteomes" id="UP000595349"/>
    </source>
</evidence>
<evidence type="ECO:0000313" key="2">
    <source>
        <dbReference type="EMBL" id="QQK79920.1"/>
    </source>
</evidence>
<accession>A0A7T6ZAK0</accession>
<proteinExistence type="predicted"/>
<keyword evidence="3" id="KW-1185">Reference proteome</keyword>
<dbReference type="SUPFAM" id="SSF46785">
    <property type="entry name" value="Winged helix' DNA-binding domain"/>
    <property type="match status" value="1"/>
</dbReference>
<dbReference type="KEGG" id="scib:HUG20_08500"/>
<dbReference type="InterPro" id="IPR036388">
    <property type="entry name" value="WH-like_DNA-bd_sf"/>
</dbReference>
<evidence type="ECO:0000259" key="1">
    <source>
        <dbReference type="Pfam" id="PF03551"/>
    </source>
</evidence>
<dbReference type="AlphaFoldDB" id="A0A7T6ZAK0"/>